<name>A0A372NYG4_9SPHI</name>
<dbReference type="Proteomes" id="UP000264217">
    <property type="component" value="Unassembled WGS sequence"/>
</dbReference>
<dbReference type="PROSITE" id="PS50110">
    <property type="entry name" value="RESPONSE_REGULATORY"/>
    <property type="match status" value="1"/>
</dbReference>
<dbReference type="AlphaFoldDB" id="A0A372NYG4"/>
<dbReference type="GO" id="GO:0000156">
    <property type="term" value="F:phosphorelay response regulator activity"/>
    <property type="evidence" value="ECO:0007669"/>
    <property type="project" value="InterPro"/>
</dbReference>
<feature type="domain" description="Response regulatory" evidence="2">
    <location>
        <begin position="3"/>
        <end position="115"/>
    </location>
</feature>
<dbReference type="PROSITE" id="PS50930">
    <property type="entry name" value="HTH_LYTTR"/>
    <property type="match status" value="1"/>
</dbReference>
<sequence>MTRVLIIDDEPLARMVVLEYLQEFKDQIEVLQECGDGFEGLKAIQQLQPDLVFLDVQMPKINGFEMLELVDNPPAVIFATAFDEYAIKAFEAHAVDYLLKPFSKERFNKAIEKFLAVTPATNNIAKNTETLLEAAAQSPAQNERIVVKTGTKVKIIAVQDVEYLQADDDYVSVITPEGAFLKNKTMAFFEKTLDPRQFVRVHRSYIVAISQITRLDPYEKDSHLAILKSGAKIPVSKTGYVKLKQVLGI</sequence>
<dbReference type="SUPFAM" id="SSF52172">
    <property type="entry name" value="CheY-like"/>
    <property type="match status" value="1"/>
</dbReference>
<organism evidence="4 5">
    <name type="scientific">Mucilaginibacter conchicola</name>
    <dbReference type="NCBI Taxonomy" id="2303333"/>
    <lineage>
        <taxon>Bacteria</taxon>
        <taxon>Pseudomonadati</taxon>
        <taxon>Bacteroidota</taxon>
        <taxon>Sphingobacteriia</taxon>
        <taxon>Sphingobacteriales</taxon>
        <taxon>Sphingobacteriaceae</taxon>
        <taxon>Mucilaginibacter</taxon>
    </lineage>
</organism>
<dbReference type="OrthoDB" id="9787344at2"/>
<dbReference type="RefSeq" id="WP_117390709.1">
    <property type="nucleotide sequence ID" value="NZ_QWDC01000001.1"/>
</dbReference>
<dbReference type="Gene3D" id="3.40.50.2300">
    <property type="match status" value="1"/>
</dbReference>
<dbReference type="Gene3D" id="2.40.50.1020">
    <property type="entry name" value="LytTr DNA-binding domain"/>
    <property type="match status" value="1"/>
</dbReference>
<reference evidence="4 5" key="1">
    <citation type="submission" date="2018-08" db="EMBL/GenBank/DDBJ databases">
        <title>Mucilaginibacter sp. MYSH2.</title>
        <authorList>
            <person name="Seo T."/>
        </authorList>
    </citation>
    <scope>NUCLEOTIDE SEQUENCE [LARGE SCALE GENOMIC DNA]</scope>
    <source>
        <strain evidence="4 5">MYSH2</strain>
    </source>
</reference>
<dbReference type="InterPro" id="IPR001789">
    <property type="entry name" value="Sig_transdc_resp-reg_receiver"/>
</dbReference>
<evidence type="ECO:0000313" key="5">
    <source>
        <dbReference type="Proteomes" id="UP000264217"/>
    </source>
</evidence>
<dbReference type="FunFam" id="3.40.50.2300:FF:000051">
    <property type="entry name" value="Two-component response regulator yehT"/>
    <property type="match status" value="1"/>
</dbReference>
<accession>A0A372NYG4</accession>
<keyword evidence="1" id="KW-0597">Phosphoprotein</keyword>
<dbReference type="GO" id="GO:0003677">
    <property type="term" value="F:DNA binding"/>
    <property type="evidence" value="ECO:0007669"/>
    <property type="project" value="InterPro"/>
</dbReference>
<evidence type="ECO:0000313" key="4">
    <source>
        <dbReference type="EMBL" id="RFZ95150.1"/>
    </source>
</evidence>
<gene>
    <name evidence="4" type="ORF">D0C36_06375</name>
</gene>
<dbReference type="SMART" id="SM00850">
    <property type="entry name" value="LytTR"/>
    <property type="match status" value="1"/>
</dbReference>
<protein>
    <submittedName>
        <fullName evidence="4">Response regulator</fullName>
    </submittedName>
</protein>
<dbReference type="EMBL" id="QWDC01000001">
    <property type="protein sequence ID" value="RFZ95150.1"/>
    <property type="molecule type" value="Genomic_DNA"/>
</dbReference>
<keyword evidence="5" id="KW-1185">Reference proteome</keyword>
<feature type="modified residue" description="4-aspartylphosphate" evidence="1">
    <location>
        <position position="55"/>
    </location>
</feature>
<dbReference type="PANTHER" id="PTHR37299:SF1">
    <property type="entry name" value="STAGE 0 SPORULATION PROTEIN A HOMOLOG"/>
    <property type="match status" value="1"/>
</dbReference>
<proteinExistence type="predicted"/>
<dbReference type="Pfam" id="PF00072">
    <property type="entry name" value="Response_reg"/>
    <property type="match status" value="1"/>
</dbReference>
<dbReference type="Pfam" id="PF04397">
    <property type="entry name" value="LytTR"/>
    <property type="match status" value="1"/>
</dbReference>
<dbReference type="InterPro" id="IPR007492">
    <property type="entry name" value="LytTR_DNA-bd_dom"/>
</dbReference>
<dbReference type="SMART" id="SM00448">
    <property type="entry name" value="REC"/>
    <property type="match status" value="1"/>
</dbReference>
<dbReference type="InterPro" id="IPR011006">
    <property type="entry name" value="CheY-like_superfamily"/>
</dbReference>
<evidence type="ECO:0000259" key="2">
    <source>
        <dbReference type="PROSITE" id="PS50110"/>
    </source>
</evidence>
<evidence type="ECO:0000256" key="1">
    <source>
        <dbReference type="PROSITE-ProRule" id="PRU00169"/>
    </source>
</evidence>
<feature type="domain" description="HTH LytTR-type" evidence="3">
    <location>
        <begin position="145"/>
        <end position="249"/>
    </location>
</feature>
<dbReference type="InterPro" id="IPR046947">
    <property type="entry name" value="LytR-like"/>
</dbReference>
<dbReference type="PANTHER" id="PTHR37299">
    <property type="entry name" value="TRANSCRIPTIONAL REGULATOR-RELATED"/>
    <property type="match status" value="1"/>
</dbReference>
<comment type="caution">
    <text evidence="4">The sequence shown here is derived from an EMBL/GenBank/DDBJ whole genome shotgun (WGS) entry which is preliminary data.</text>
</comment>
<evidence type="ECO:0000259" key="3">
    <source>
        <dbReference type="PROSITE" id="PS50930"/>
    </source>
</evidence>